<dbReference type="Pfam" id="PF00789">
    <property type="entry name" value="UBX"/>
    <property type="match status" value="1"/>
</dbReference>
<reference evidence="7" key="3">
    <citation type="submission" date="2025-08" db="UniProtKB">
        <authorList>
            <consortium name="Ensembl"/>
        </authorList>
    </citation>
    <scope>IDENTIFICATION</scope>
</reference>
<dbReference type="InterPro" id="IPR001012">
    <property type="entry name" value="UBX_dom"/>
</dbReference>
<dbReference type="PROSITE" id="PS50033">
    <property type="entry name" value="UBX"/>
    <property type="match status" value="1"/>
</dbReference>
<dbReference type="AlphaFoldDB" id="F7ANZ8"/>
<dbReference type="GeneTree" id="ENSGT00940000156457"/>
<dbReference type="SUPFAM" id="SSF54236">
    <property type="entry name" value="Ubiquitin-like"/>
    <property type="match status" value="1"/>
</dbReference>
<dbReference type="PROSITE" id="PS50030">
    <property type="entry name" value="UBA"/>
    <property type="match status" value="1"/>
</dbReference>
<accession>F7ANZ8</accession>
<dbReference type="PANTHER" id="PTHR46340:SF1">
    <property type="entry name" value="UBX DOMAIN-CONTAINING PROTEIN 1"/>
    <property type="match status" value="1"/>
</dbReference>
<feature type="compositionally biased region" description="Basic and acidic residues" evidence="4">
    <location>
        <begin position="85"/>
        <end position="131"/>
    </location>
</feature>
<feature type="region of interest" description="Disordered" evidence="4">
    <location>
        <begin position="39"/>
        <end position="131"/>
    </location>
</feature>
<reference evidence="8" key="1">
    <citation type="journal article" date="2002" name="Science">
        <title>The draft genome of Ciona intestinalis: insights into chordate and vertebrate origins.</title>
        <authorList>
            <person name="Dehal P."/>
            <person name="Satou Y."/>
            <person name="Campbell R.K."/>
            <person name="Chapman J."/>
            <person name="Degnan B."/>
            <person name="De Tomaso A."/>
            <person name="Davidson B."/>
            <person name="Di Gregorio A."/>
            <person name="Gelpke M."/>
            <person name="Goodstein D.M."/>
            <person name="Harafuji N."/>
            <person name="Hastings K.E."/>
            <person name="Ho I."/>
            <person name="Hotta K."/>
            <person name="Huang W."/>
            <person name="Kawashima T."/>
            <person name="Lemaire P."/>
            <person name="Martinez D."/>
            <person name="Meinertzhagen I.A."/>
            <person name="Necula S."/>
            <person name="Nonaka M."/>
            <person name="Putnam N."/>
            <person name="Rash S."/>
            <person name="Saiga H."/>
            <person name="Satake M."/>
            <person name="Terry A."/>
            <person name="Yamada L."/>
            <person name="Wang H.G."/>
            <person name="Awazu S."/>
            <person name="Azumi K."/>
            <person name="Boore J."/>
            <person name="Branno M."/>
            <person name="Chin-Bow S."/>
            <person name="DeSantis R."/>
            <person name="Doyle S."/>
            <person name="Francino P."/>
            <person name="Keys D.N."/>
            <person name="Haga S."/>
            <person name="Hayashi H."/>
            <person name="Hino K."/>
            <person name="Imai K.S."/>
            <person name="Inaba K."/>
            <person name="Kano S."/>
            <person name="Kobayashi K."/>
            <person name="Kobayashi M."/>
            <person name="Lee B.I."/>
            <person name="Makabe K.W."/>
            <person name="Manohar C."/>
            <person name="Matassi G."/>
            <person name="Medina M."/>
            <person name="Mochizuki Y."/>
            <person name="Mount S."/>
            <person name="Morishita T."/>
            <person name="Miura S."/>
            <person name="Nakayama A."/>
            <person name="Nishizaka S."/>
            <person name="Nomoto H."/>
            <person name="Ohta F."/>
            <person name="Oishi K."/>
            <person name="Rigoutsos I."/>
            <person name="Sano M."/>
            <person name="Sasaki A."/>
            <person name="Sasakura Y."/>
            <person name="Shoguchi E."/>
            <person name="Shin-i T."/>
            <person name="Spagnuolo A."/>
            <person name="Stainier D."/>
            <person name="Suzuki M.M."/>
            <person name="Tassy O."/>
            <person name="Takatori N."/>
            <person name="Tokuoka M."/>
            <person name="Yagi K."/>
            <person name="Yoshizaki F."/>
            <person name="Wada S."/>
            <person name="Zhang C."/>
            <person name="Hyatt P.D."/>
            <person name="Larimer F."/>
            <person name="Detter C."/>
            <person name="Doggett N."/>
            <person name="Glavina T."/>
            <person name="Hawkins T."/>
            <person name="Richardson P."/>
            <person name="Lucas S."/>
            <person name="Kohara Y."/>
            <person name="Levine M."/>
            <person name="Satoh N."/>
            <person name="Rokhsar D.S."/>
        </authorList>
    </citation>
    <scope>NUCLEOTIDE SEQUENCE [LARGE SCALE GENOMIC DNA]</scope>
</reference>
<dbReference type="InterPro" id="IPR015940">
    <property type="entry name" value="UBA"/>
</dbReference>
<dbReference type="GO" id="GO:0005737">
    <property type="term" value="C:cytoplasm"/>
    <property type="evidence" value="ECO:0000318"/>
    <property type="project" value="GO_Central"/>
</dbReference>
<evidence type="ECO:0000313" key="7">
    <source>
        <dbReference type="Ensembl" id="ENSCINP00000015289.3"/>
    </source>
</evidence>
<dbReference type="PANTHER" id="PTHR46340">
    <property type="entry name" value="UBX DOMAIN-CONTAINING PROTEIN 1"/>
    <property type="match status" value="1"/>
</dbReference>
<dbReference type="EMBL" id="EAAA01001384">
    <property type="status" value="NOT_ANNOTATED_CDS"/>
    <property type="molecule type" value="Genomic_DNA"/>
</dbReference>
<keyword evidence="8" id="KW-1185">Reference proteome</keyword>
<evidence type="ECO:0000256" key="4">
    <source>
        <dbReference type="SAM" id="MobiDB-lite"/>
    </source>
</evidence>
<dbReference type="InterPro" id="IPR041923">
    <property type="entry name" value="UBA_UBXN1"/>
</dbReference>
<evidence type="ECO:0000256" key="1">
    <source>
        <dbReference type="ARBA" id="ARBA00004496"/>
    </source>
</evidence>
<evidence type="ECO:0000256" key="3">
    <source>
        <dbReference type="ARBA" id="ARBA00023054"/>
    </source>
</evidence>
<dbReference type="InParanoid" id="F7ANZ8"/>
<feature type="domain" description="UBA" evidence="5">
    <location>
        <begin position="1"/>
        <end position="40"/>
    </location>
</feature>
<reference evidence="7" key="2">
    <citation type="journal article" date="2008" name="Genome Biol.">
        <title>Improved genome assembly and evidence-based global gene model set for the chordate Ciona intestinalis: new insight into intron and operon populations.</title>
        <authorList>
            <person name="Satou Y."/>
            <person name="Mineta K."/>
            <person name="Ogasawara M."/>
            <person name="Sasakura Y."/>
            <person name="Shoguchi E."/>
            <person name="Ueno K."/>
            <person name="Yamada L."/>
            <person name="Matsumoto J."/>
            <person name="Wasserscheid J."/>
            <person name="Dewar K."/>
            <person name="Wiley G.B."/>
            <person name="Macmil S.L."/>
            <person name="Roe B.A."/>
            <person name="Zeller R.W."/>
            <person name="Hastings K.E."/>
            <person name="Lemaire P."/>
            <person name="Lindquist E."/>
            <person name="Endo T."/>
            <person name="Hotta K."/>
            <person name="Inaba K."/>
        </authorList>
    </citation>
    <scope>NUCLEOTIDE SEQUENCE [LARGE SCALE GENOMIC DNA]</scope>
    <source>
        <strain evidence="7">wild type</strain>
    </source>
</reference>
<dbReference type="Ensembl" id="ENSCINT00000015289.3">
    <property type="protein sequence ID" value="ENSCINP00000015289.3"/>
    <property type="gene ID" value="ENSCING00000007441.3"/>
</dbReference>
<dbReference type="GO" id="GO:0005634">
    <property type="term" value="C:nucleus"/>
    <property type="evidence" value="ECO:0000318"/>
    <property type="project" value="GO_Central"/>
</dbReference>
<dbReference type="Gene3D" id="3.10.20.90">
    <property type="entry name" value="Phosphatidylinositol 3-kinase Catalytic Subunit, Chain A, domain 1"/>
    <property type="match status" value="1"/>
</dbReference>
<feature type="compositionally biased region" description="Low complexity" evidence="4">
    <location>
        <begin position="57"/>
        <end position="70"/>
    </location>
</feature>
<dbReference type="GO" id="GO:0032435">
    <property type="term" value="P:negative regulation of proteasomal ubiquitin-dependent protein catabolic process"/>
    <property type="evidence" value="ECO:0000318"/>
    <property type="project" value="GO_Central"/>
</dbReference>
<dbReference type="InterPro" id="IPR009060">
    <property type="entry name" value="UBA-like_sf"/>
</dbReference>
<evidence type="ECO:0000259" key="5">
    <source>
        <dbReference type="PROSITE" id="PS50030"/>
    </source>
</evidence>
<comment type="subcellular location">
    <subcellularLocation>
        <location evidence="1">Cytoplasm</location>
    </subcellularLocation>
</comment>
<name>F7ANZ8_CIOIN</name>
<evidence type="ECO:0000313" key="8">
    <source>
        <dbReference type="Proteomes" id="UP000008144"/>
    </source>
</evidence>
<dbReference type="SMART" id="SM00166">
    <property type="entry name" value="UBX"/>
    <property type="match status" value="1"/>
</dbReference>
<dbReference type="InterPro" id="IPR029071">
    <property type="entry name" value="Ubiquitin-like_domsf"/>
</dbReference>
<feature type="compositionally biased region" description="Basic and acidic residues" evidence="4">
    <location>
        <begin position="145"/>
        <end position="185"/>
    </location>
</feature>
<dbReference type="Proteomes" id="UP000008144">
    <property type="component" value="Chromosome 2"/>
</dbReference>
<dbReference type="FunCoup" id="F7ANZ8">
    <property type="interactions" value="568"/>
</dbReference>
<dbReference type="SUPFAM" id="SSF46934">
    <property type="entry name" value="UBA-like"/>
    <property type="match status" value="1"/>
</dbReference>
<feature type="region of interest" description="Disordered" evidence="4">
    <location>
        <begin position="145"/>
        <end position="211"/>
    </location>
</feature>
<dbReference type="CDD" id="cd14302">
    <property type="entry name" value="UBA_UBXN1"/>
    <property type="match status" value="1"/>
</dbReference>
<reference evidence="7" key="4">
    <citation type="submission" date="2025-09" db="UniProtKB">
        <authorList>
            <consortium name="Ensembl"/>
        </authorList>
    </citation>
    <scope>IDENTIFICATION</scope>
</reference>
<dbReference type="HOGENOM" id="CLU_047594_1_0_1"/>
<dbReference type="GO" id="GO:1903094">
    <property type="term" value="P:negative regulation of protein K48-linked deubiquitination"/>
    <property type="evidence" value="ECO:0000318"/>
    <property type="project" value="GO_Central"/>
</dbReference>
<feature type="compositionally biased region" description="Low complexity" evidence="4">
    <location>
        <begin position="192"/>
        <end position="206"/>
    </location>
</feature>
<sequence>TMSGVETLVEMGFLRNRAEKAWLKMGDRGVQAAMEWLLEHNEDPDIDEPYQPPQGRTLTSENESSTSLDTQPSSQGDVAEAKPVLTEEEREERLKQIQEKIKQRRQESEAEEKKRQIEAEIQRRKSGQDISKIKADIQWKEAQKQAEARKREKREDMIARQRVKEQIAMDRAEKLAREEKEKQERMQASPGVSASNTATAATSVTSIKKEHTHARLQIRLPNGGTLVEKFSAKEQLSAVKLYIELNRKDGDVTPFMLITAFPKKRFTEEEMNMSLESLDLAPSAVLTVVNKVQ</sequence>
<dbReference type="Pfam" id="PF22562">
    <property type="entry name" value="UBA_7"/>
    <property type="match status" value="1"/>
</dbReference>
<dbReference type="GO" id="GO:0036435">
    <property type="term" value="F:K48-linked polyubiquitin modification-dependent protein binding"/>
    <property type="evidence" value="ECO:0000318"/>
    <property type="project" value="GO_Central"/>
</dbReference>
<dbReference type="STRING" id="7719.ENSCINP00000015289"/>
<organism evidence="7 8">
    <name type="scientific">Ciona intestinalis</name>
    <name type="common">Transparent sea squirt</name>
    <name type="synonym">Ascidia intestinalis</name>
    <dbReference type="NCBI Taxonomy" id="7719"/>
    <lineage>
        <taxon>Eukaryota</taxon>
        <taxon>Metazoa</taxon>
        <taxon>Chordata</taxon>
        <taxon>Tunicata</taxon>
        <taxon>Ascidiacea</taxon>
        <taxon>Phlebobranchia</taxon>
        <taxon>Cionidae</taxon>
        <taxon>Ciona</taxon>
    </lineage>
</organism>
<dbReference type="Gene3D" id="1.10.8.10">
    <property type="entry name" value="DNA helicase RuvA subunit, C-terminal domain"/>
    <property type="match status" value="1"/>
</dbReference>
<proteinExistence type="predicted"/>
<keyword evidence="3" id="KW-0175">Coiled coil</keyword>
<evidence type="ECO:0000259" key="6">
    <source>
        <dbReference type="PROSITE" id="PS50033"/>
    </source>
</evidence>
<evidence type="ECO:0000256" key="2">
    <source>
        <dbReference type="ARBA" id="ARBA00022490"/>
    </source>
</evidence>
<evidence type="ECO:0008006" key="9">
    <source>
        <dbReference type="Google" id="ProtNLM"/>
    </source>
</evidence>
<protein>
    <recommendedName>
        <fullName evidence="9">UBX domain-containing protein</fullName>
    </recommendedName>
</protein>
<feature type="domain" description="UBX" evidence="6">
    <location>
        <begin position="209"/>
        <end position="288"/>
    </location>
</feature>
<dbReference type="GO" id="GO:0031397">
    <property type="term" value="P:negative regulation of protein ubiquitination"/>
    <property type="evidence" value="ECO:0000318"/>
    <property type="project" value="GO_Central"/>
</dbReference>
<keyword evidence="2" id="KW-0963">Cytoplasm</keyword>
<dbReference type="OMA" id="AQHFPRK"/>